<accession>A9GU18</accession>
<keyword evidence="2" id="KW-1185">Reference proteome</keyword>
<dbReference type="AlphaFoldDB" id="A9GU18"/>
<reference evidence="1 2" key="1">
    <citation type="journal article" date="2007" name="Nat. Biotechnol.">
        <title>Complete genome sequence of the myxobacterium Sorangium cellulosum.</title>
        <authorList>
            <person name="Schneiker S."/>
            <person name="Perlova O."/>
            <person name="Kaiser O."/>
            <person name="Gerth K."/>
            <person name="Alici A."/>
            <person name="Altmeyer M.O."/>
            <person name="Bartels D."/>
            <person name="Bekel T."/>
            <person name="Beyer S."/>
            <person name="Bode E."/>
            <person name="Bode H.B."/>
            <person name="Bolten C.J."/>
            <person name="Choudhuri J.V."/>
            <person name="Doss S."/>
            <person name="Elnakady Y.A."/>
            <person name="Frank B."/>
            <person name="Gaigalat L."/>
            <person name="Goesmann A."/>
            <person name="Groeger C."/>
            <person name="Gross F."/>
            <person name="Jelsbak L."/>
            <person name="Jelsbak L."/>
            <person name="Kalinowski J."/>
            <person name="Kegler C."/>
            <person name="Knauber T."/>
            <person name="Konietzny S."/>
            <person name="Kopp M."/>
            <person name="Krause L."/>
            <person name="Krug D."/>
            <person name="Linke B."/>
            <person name="Mahmud T."/>
            <person name="Martinez-Arias R."/>
            <person name="McHardy A.C."/>
            <person name="Merai M."/>
            <person name="Meyer F."/>
            <person name="Mormann S."/>
            <person name="Munoz-Dorado J."/>
            <person name="Perez J."/>
            <person name="Pradella S."/>
            <person name="Rachid S."/>
            <person name="Raddatz G."/>
            <person name="Rosenau F."/>
            <person name="Rueckert C."/>
            <person name="Sasse F."/>
            <person name="Scharfe M."/>
            <person name="Schuster S.C."/>
            <person name="Suen G."/>
            <person name="Treuner-Lange A."/>
            <person name="Velicer G.J."/>
            <person name="Vorholter F.-J."/>
            <person name="Weissman K.J."/>
            <person name="Welch R.D."/>
            <person name="Wenzel S.C."/>
            <person name="Whitworth D.E."/>
            <person name="Wilhelm S."/>
            <person name="Wittmann C."/>
            <person name="Bloecker H."/>
            <person name="Puehler A."/>
            <person name="Mueller R."/>
        </authorList>
    </citation>
    <scope>NUCLEOTIDE SEQUENCE [LARGE SCALE GENOMIC DNA]</scope>
    <source>
        <strain evidence="2">So ce56</strain>
    </source>
</reference>
<proteinExistence type="predicted"/>
<dbReference type="HOGENOM" id="CLU_1209159_0_0_7"/>
<organism evidence="1 2">
    <name type="scientific">Sorangium cellulosum (strain So ce56)</name>
    <name type="common">Polyangium cellulosum (strain So ce56)</name>
    <dbReference type="NCBI Taxonomy" id="448385"/>
    <lineage>
        <taxon>Bacteria</taxon>
        <taxon>Pseudomonadati</taxon>
        <taxon>Myxococcota</taxon>
        <taxon>Polyangia</taxon>
        <taxon>Polyangiales</taxon>
        <taxon>Polyangiaceae</taxon>
        <taxon>Sorangium</taxon>
    </lineage>
</organism>
<evidence type="ECO:0000313" key="1">
    <source>
        <dbReference type="EMBL" id="CAN97024.1"/>
    </source>
</evidence>
<dbReference type="PROSITE" id="PS51257">
    <property type="entry name" value="PROKAR_LIPOPROTEIN"/>
    <property type="match status" value="1"/>
</dbReference>
<dbReference type="Proteomes" id="UP000002139">
    <property type="component" value="Chromosome"/>
</dbReference>
<sequence>MRATARMDAYSRCMARPHLLPFTVVSIAALAACDRSESASAPASAGATAATAPAAPAPIGTSAVAPAASCPAGKWEYDYADMFLETLTRNSSGARVVSERGKYVCTFNGNERGSYVCETSEGGVENVFEAPTAGMALKITVKMNGRSSAEYEPAGPGRWKTTRADMSGLRVETKATLGGRDMPVPATSAFSGMDRPGTVFEYRCEGDVFKLKPIVEGMATDFITMKRVP</sequence>
<dbReference type="EMBL" id="AM746676">
    <property type="protein sequence ID" value="CAN97024.1"/>
    <property type="molecule type" value="Genomic_DNA"/>
</dbReference>
<dbReference type="KEGG" id="scl:sce6855"/>
<protein>
    <submittedName>
        <fullName evidence="1">Uncharacterized protein</fullName>
    </submittedName>
</protein>
<gene>
    <name evidence="1" type="ordered locus">sce6855</name>
</gene>
<name>A9GU18_SORC5</name>
<evidence type="ECO:0000313" key="2">
    <source>
        <dbReference type="Proteomes" id="UP000002139"/>
    </source>
</evidence>